<evidence type="ECO:0000313" key="2">
    <source>
        <dbReference type="EMBL" id="MPM85273.1"/>
    </source>
</evidence>
<feature type="region of interest" description="Disordered" evidence="1">
    <location>
        <begin position="14"/>
        <end position="36"/>
    </location>
</feature>
<name>A0A645D8K5_9ZZZZ</name>
<dbReference type="EMBL" id="VSSQ01033617">
    <property type="protein sequence ID" value="MPM85273.1"/>
    <property type="molecule type" value="Genomic_DNA"/>
</dbReference>
<accession>A0A645D8K5</accession>
<reference evidence="2" key="1">
    <citation type="submission" date="2019-08" db="EMBL/GenBank/DDBJ databases">
        <authorList>
            <person name="Kucharzyk K."/>
            <person name="Murdoch R.W."/>
            <person name="Higgins S."/>
            <person name="Loffler F."/>
        </authorList>
    </citation>
    <scope>NUCLEOTIDE SEQUENCE</scope>
</reference>
<protein>
    <submittedName>
        <fullName evidence="2">Uncharacterized protein</fullName>
    </submittedName>
</protein>
<organism evidence="2">
    <name type="scientific">bioreactor metagenome</name>
    <dbReference type="NCBI Taxonomy" id="1076179"/>
    <lineage>
        <taxon>unclassified sequences</taxon>
        <taxon>metagenomes</taxon>
        <taxon>ecological metagenomes</taxon>
    </lineage>
</organism>
<sequence length="36" mass="3690">MSVSVVGRRVVGRLVMGPPVPDGPTDAPRVDDGSTL</sequence>
<dbReference type="AlphaFoldDB" id="A0A645D8K5"/>
<comment type="caution">
    <text evidence="2">The sequence shown here is derived from an EMBL/GenBank/DDBJ whole genome shotgun (WGS) entry which is preliminary data.</text>
</comment>
<gene>
    <name evidence="2" type="ORF">SDC9_132351</name>
</gene>
<proteinExistence type="predicted"/>
<evidence type="ECO:0000256" key="1">
    <source>
        <dbReference type="SAM" id="MobiDB-lite"/>
    </source>
</evidence>